<name>A0ABD0JWT3_9CAEN</name>
<dbReference type="Proteomes" id="UP001519460">
    <property type="component" value="Unassembled WGS sequence"/>
</dbReference>
<organism evidence="2 3">
    <name type="scientific">Batillaria attramentaria</name>
    <dbReference type="NCBI Taxonomy" id="370345"/>
    <lineage>
        <taxon>Eukaryota</taxon>
        <taxon>Metazoa</taxon>
        <taxon>Spiralia</taxon>
        <taxon>Lophotrochozoa</taxon>
        <taxon>Mollusca</taxon>
        <taxon>Gastropoda</taxon>
        <taxon>Caenogastropoda</taxon>
        <taxon>Sorbeoconcha</taxon>
        <taxon>Cerithioidea</taxon>
        <taxon>Batillariidae</taxon>
        <taxon>Batillaria</taxon>
    </lineage>
</organism>
<proteinExistence type="predicted"/>
<evidence type="ECO:0000313" key="2">
    <source>
        <dbReference type="EMBL" id="KAK7479511.1"/>
    </source>
</evidence>
<feature type="transmembrane region" description="Helical" evidence="1">
    <location>
        <begin position="12"/>
        <end position="35"/>
    </location>
</feature>
<keyword evidence="3" id="KW-1185">Reference proteome</keyword>
<protein>
    <submittedName>
        <fullName evidence="2">Uncharacterized protein</fullName>
    </submittedName>
</protein>
<evidence type="ECO:0000313" key="3">
    <source>
        <dbReference type="Proteomes" id="UP001519460"/>
    </source>
</evidence>
<keyword evidence="1" id="KW-0472">Membrane</keyword>
<sequence length="136" mass="15297">MSGFPVTYRLVVDLLVSAPCLVSLFHTVLWSIYWYQLHVWFSCDIPSCGRSTGISSMSGFPVTYRLVVDLLVSAPCLVSLFHTVLWSIYWYQLHVWFSCDIPSCGRSTGISTMSGFPVTYRLVVDLLVSAPCLVFL</sequence>
<accession>A0ABD0JWT3</accession>
<dbReference type="EMBL" id="JACVVK020000301">
    <property type="protein sequence ID" value="KAK7479511.1"/>
    <property type="molecule type" value="Genomic_DNA"/>
</dbReference>
<feature type="transmembrane region" description="Helical" evidence="1">
    <location>
        <begin position="70"/>
        <end position="91"/>
    </location>
</feature>
<comment type="caution">
    <text evidence="2">The sequence shown here is derived from an EMBL/GenBank/DDBJ whole genome shotgun (WGS) entry which is preliminary data.</text>
</comment>
<reference evidence="2 3" key="1">
    <citation type="journal article" date="2023" name="Sci. Data">
        <title>Genome assembly of the Korean intertidal mud-creeper Batillaria attramentaria.</title>
        <authorList>
            <person name="Patra A.K."/>
            <person name="Ho P.T."/>
            <person name="Jun S."/>
            <person name="Lee S.J."/>
            <person name="Kim Y."/>
            <person name="Won Y.J."/>
        </authorList>
    </citation>
    <scope>NUCLEOTIDE SEQUENCE [LARGE SCALE GENOMIC DNA]</scope>
    <source>
        <strain evidence="2">Wonlab-2016</strain>
    </source>
</reference>
<evidence type="ECO:0000256" key="1">
    <source>
        <dbReference type="SAM" id="Phobius"/>
    </source>
</evidence>
<keyword evidence="1" id="KW-0812">Transmembrane</keyword>
<dbReference type="AlphaFoldDB" id="A0ABD0JWT3"/>
<gene>
    <name evidence="2" type="ORF">BaRGS_00029228</name>
</gene>
<keyword evidence="1" id="KW-1133">Transmembrane helix</keyword>